<feature type="compositionally biased region" description="Basic and acidic residues" evidence="7">
    <location>
        <begin position="184"/>
        <end position="201"/>
    </location>
</feature>
<protein>
    <submittedName>
        <fullName evidence="12">TROVE domain-containing protein</fullName>
    </submittedName>
</protein>
<feature type="region of interest" description="Disordered" evidence="7">
    <location>
        <begin position="179"/>
        <end position="201"/>
    </location>
</feature>
<dbReference type="Pfam" id="PF25045">
    <property type="entry name" value="vWA_Ro60"/>
    <property type="match status" value="1"/>
</dbReference>
<keyword evidence="11" id="KW-1185">Reference proteome</keyword>
<dbReference type="InterPro" id="IPR036465">
    <property type="entry name" value="vWFA_dom_sf"/>
</dbReference>
<evidence type="ECO:0000256" key="6">
    <source>
        <dbReference type="ARBA" id="ARBA00023274"/>
    </source>
</evidence>
<dbReference type="InterPro" id="IPR056800">
    <property type="entry name" value="vWA_Ro60"/>
</dbReference>
<evidence type="ECO:0000256" key="7">
    <source>
        <dbReference type="SAM" id="MobiDB-lite"/>
    </source>
</evidence>
<proteinExistence type="inferred from homology"/>
<dbReference type="EMBL" id="UYYG01000070">
    <property type="protein sequence ID" value="VDN52644.1"/>
    <property type="molecule type" value="Genomic_DNA"/>
</dbReference>
<comment type="subcellular location">
    <subcellularLocation>
        <location evidence="1">Cytoplasm</location>
    </subcellularLocation>
</comment>
<dbReference type="GO" id="GO:0003723">
    <property type="term" value="F:RNA binding"/>
    <property type="evidence" value="ECO:0007669"/>
    <property type="project" value="UniProtKB-KW"/>
</dbReference>
<sequence length="784" mass="89575">MGKLSLKELLKGVINENDQIKSDDLDKLIDRLEILGKKVESEYVPRSTTSRPKVKQGCKMIGECLPGQMIKTRSDQVQNYAGGFVFRTNDENIVRRFLILGSTTGTYYASGRTLTLERAEHLCDLIEQGKGALILRELVYISLMGSAPKQESTLFALALCARYRVCNTKNWTPPEVTECDEMRDEAGHEKKSVDGDERENMDVGDKQQMDTSQNIEAGMMDMDVVDIPEEAGMDEEDFYGTIDDLELDEEVLMEANAKIVRRCKKKRKKKFDIGKTEFTRMKEKWLPSEVYLEYQRLLQKVALYAVHKVCRIPTHLFTFLNYCKVIAMRTGSKKHSTGFSRAFRAMITKWYYDYDPERLVMHITKYGSRSGYCHMDLFRLSHIHPKISFPNEHNYFKRHLEFDCIFKTIADEYRRKRRCKKPKLENVENEKSEESKQKEMKKFEKLNFLESRKSPTAPKIESSNAIKYLKSSLILKTTKEPNEAVELIKTFGFMHEHVPSHLLNFKEVWVALLKDMPMTAFIRNLGKMTAVGVFDEKDSCAMAVSYLTDQQKLRDARIHPLSVLVALSAYAFRSGDCLGKVECIPNAEICSGLSECFELTFVNVSPTKKRYCVALDVSGSMTQPAGPASTMSCMQAAVALCYLLLRFEPKVKTMVFAAEFKEVHFDSKWTLHEVLGNEYENLVSIGFGSTDCALPMIWALEQKEEFDVFIVITDNETWAGSVKPCDALCNYRKEMNIPDAKLIVLAMTATNFTIADPNDCNMLDIVGFDPSIHEMISKFVLGEI</sequence>
<dbReference type="WBParaSite" id="DME_0000870201-mRNA-1">
    <property type="protein sequence ID" value="DME_0000870201-mRNA-1"/>
    <property type="gene ID" value="DME_0000870201"/>
</dbReference>
<keyword evidence="6" id="KW-0687">Ribonucleoprotein</keyword>
<keyword evidence="3" id="KW-0963">Cytoplasm</keyword>
<dbReference type="Gene3D" id="3.40.50.410">
    <property type="entry name" value="von Willebrand factor, type A domain"/>
    <property type="match status" value="1"/>
</dbReference>
<dbReference type="PROSITE" id="PS50988">
    <property type="entry name" value="TROVE"/>
    <property type="match status" value="1"/>
</dbReference>
<dbReference type="InterPro" id="IPR008858">
    <property type="entry name" value="TROVE_dom"/>
</dbReference>
<gene>
    <name evidence="9" type="ORF">DME_LOCUS2617</name>
</gene>
<dbReference type="OrthoDB" id="6098064at2759"/>
<evidence type="ECO:0000313" key="12">
    <source>
        <dbReference type="WBParaSite" id="DME_0000870201-mRNA-1"/>
    </source>
</evidence>
<keyword evidence="4" id="KW-0479">Metal-binding</keyword>
<dbReference type="STRING" id="318479.A0A0N4ULM3"/>
<dbReference type="SUPFAM" id="SSF140864">
    <property type="entry name" value="TROVE domain-like"/>
    <property type="match status" value="2"/>
</dbReference>
<evidence type="ECO:0000313" key="11">
    <source>
        <dbReference type="Proteomes" id="UP000274756"/>
    </source>
</evidence>
<dbReference type="AlphaFoldDB" id="A0A0N4ULM3"/>
<evidence type="ECO:0000256" key="2">
    <source>
        <dbReference type="ARBA" id="ARBA00007814"/>
    </source>
</evidence>
<dbReference type="GO" id="GO:0005737">
    <property type="term" value="C:cytoplasm"/>
    <property type="evidence" value="ECO:0007669"/>
    <property type="project" value="UniProtKB-SubCell"/>
</dbReference>
<reference evidence="9 11" key="2">
    <citation type="submission" date="2018-11" db="EMBL/GenBank/DDBJ databases">
        <authorList>
            <consortium name="Pathogen Informatics"/>
        </authorList>
    </citation>
    <scope>NUCLEOTIDE SEQUENCE [LARGE SCALE GENOMIC DNA]</scope>
</reference>
<keyword evidence="5" id="KW-0694">RNA-binding</keyword>
<dbReference type="InterPro" id="IPR037214">
    <property type="entry name" value="TROVE_dom_sf"/>
</dbReference>
<evidence type="ECO:0000259" key="8">
    <source>
        <dbReference type="PROSITE" id="PS50988"/>
    </source>
</evidence>
<name>A0A0N4ULM3_DRAME</name>
<evidence type="ECO:0000256" key="3">
    <source>
        <dbReference type="ARBA" id="ARBA00022490"/>
    </source>
</evidence>
<accession>A0A0N4ULM3</accession>
<dbReference type="SUPFAM" id="SSF53300">
    <property type="entry name" value="vWA-like"/>
    <property type="match status" value="1"/>
</dbReference>
<organism evidence="10 12">
    <name type="scientific">Dracunculus medinensis</name>
    <name type="common">Guinea worm</name>
    <dbReference type="NCBI Taxonomy" id="318479"/>
    <lineage>
        <taxon>Eukaryota</taxon>
        <taxon>Metazoa</taxon>
        <taxon>Ecdysozoa</taxon>
        <taxon>Nematoda</taxon>
        <taxon>Chromadorea</taxon>
        <taxon>Rhabditida</taxon>
        <taxon>Spirurina</taxon>
        <taxon>Dracunculoidea</taxon>
        <taxon>Dracunculidae</taxon>
        <taxon>Dracunculus</taxon>
    </lineage>
</organism>
<dbReference type="GO" id="GO:1990904">
    <property type="term" value="C:ribonucleoprotein complex"/>
    <property type="evidence" value="ECO:0007669"/>
    <property type="project" value="UniProtKB-KW"/>
</dbReference>
<dbReference type="Proteomes" id="UP000038040">
    <property type="component" value="Unplaced"/>
</dbReference>
<dbReference type="Pfam" id="PF05731">
    <property type="entry name" value="TROVE"/>
    <property type="match status" value="1"/>
</dbReference>
<evidence type="ECO:0000256" key="1">
    <source>
        <dbReference type="ARBA" id="ARBA00004496"/>
    </source>
</evidence>
<dbReference type="PANTHER" id="PTHR14202:SF0">
    <property type="entry name" value="RNA-BINDING PROTEIN RO60"/>
    <property type="match status" value="1"/>
</dbReference>
<evidence type="ECO:0000313" key="10">
    <source>
        <dbReference type="Proteomes" id="UP000038040"/>
    </source>
</evidence>
<dbReference type="InterPro" id="IPR040322">
    <property type="entry name" value="TROVE2"/>
</dbReference>
<evidence type="ECO:0000256" key="4">
    <source>
        <dbReference type="ARBA" id="ARBA00022723"/>
    </source>
</evidence>
<evidence type="ECO:0000256" key="5">
    <source>
        <dbReference type="ARBA" id="ARBA00022884"/>
    </source>
</evidence>
<reference evidence="12" key="1">
    <citation type="submission" date="2017-02" db="UniProtKB">
        <authorList>
            <consortium name="WormBaseParasite"/>
        </authorList>
    </citation>
    <scope>IDENTIFICATION</scope>
</reference>
<feature type="domain" description="TROVE" evidence="8">
    <location>
        <begin position="77"/>
        <end position="609"/>
    </location>
</feature>
<dbReference type="PANTHER" id="PTHR14202">
    <property type="entry name" value="60 KDA RIBONUCLEOPROTEIN SSA/RO"/>
    <property type="match status" value="1"/>
</dbReference>
<evidence type="ECO:0000313" key="9">
    <source>
        <dbReference type="EMBL" id="VDN52644.1"/>
    </source>
</evidence>
<comment type="similarity">
    <text evidence="2">Belongs to the Ro 60 kDa family.</text>
</comment>
<dbReference type="Proteomes" id="UP000274756">
    <property type="component" value="Unassembled WGS sequence"/>
</dbReference>
<dbReference type="GO" id="GO:0046872">
    <property type="term" value="F:metal ion binding"/>
    <property type="evidence" value="ECO:0007669"/>
    <property type="project" value="UniProtKB-KW"/>
</dbReference>